<name>A0ABW8CU67_STRBI</name>
<reference evidence="2 3" key="1">
    <citation type="submission" date="2024-10" db="EMBL/GenBank/DDBJ databases">
        <title>The Natural Products Discovery Center: Release of the First 8490 Sequenced Strains for Exploring Actinobacteria Biosynthetic Diversity.</title>
        <authorList>
            <person name="Kalkreuter E."/>
            <person name="Kautsar S.A."/>
            <person name="Yang D."/>
            <person name="Bader C.D."/>
            <person name="Teijaro C.N."/>
            <person name="Fluegel L."/>
            <person name="Davis C.M."/>
            <person name="Simpson J.R."/>
            <person name="Lauterbach L."/>
            <person name="Steele A.D."/>
            <person name="Gui C."/>
            <person name="Meng S."/>
            <person name="Li G."/>
            <person name="Viehrig K."/>
            <person name="Ye F."/>
            <person name="Su P."/>
            <person name="Kiefer A.F."/>
            <person name="Nichols A."/>
            <person name="Cepeda A.J."/>
            <person name="Yan W."/>
            <person name="Fan B."/>
            <person name="Jiang Y."/>
            <person name="Adhikari A."/>
            <person name="Zheng C.-J."/>
            <person name="Schuster L."/>
            <person name="Cowan T.M."/>
            <person name="Smanski M.J."/>
            <person name="Chevrette M.G."/>
            <person name="De Carvalho L.P.S."/>
            <person name="Shen B."/>
        </authorList>
    </citation>
    <scope>NUCLEOTIDE SEQUENCE [LARGE SCALE GENOMIC DNA]</scope>
    <source>
        <strain evidence="2 3">NPDC053346</strain>
    </source>
</reference>
<evidence type="ECO:0000259" key="1">
    <source>
        <dbReference type="Pfam" id="PF13193"/>
    </source>
</evidence>
<dbReference type="InterPro" id="IPR025110">
    <property type="entry name" value="AMP-bd_C"/>
</dbReference>
<gene>
    <name evidence="2" type="ORF">ACIGW0_17210</name>
</gene>
<proteinExistence type="predicted"/>
<dbReference type="Pfam" id="PF13193">
    <property type="entry name" value="AMP-binding_C"/>
    <property type="match status" value="1"/>
</dbReference>
<dbReference type="Proteomes" id="UP001614391">
    <property type="component" value="Unassembled WGS sequence"/>
</dbReference>
<protein>
    <recommendedName>
        <fullName evidence="1">AMP-binding enzyme C-terminal domain-containing protein</fullName>
    </recommendedName>
</protein>
<organism evidence="2 3">
    <name type="scientific">Streptomyces bikiniensis</name>
    <dbReference type="NCBI Taxonomy" id="1896"/>
    <lineage>
        <taxon>Bacteria</taxon>
        <taxon>Bacillati</taxon>
        <taxon>Actinomycetota</taxon>
        <taxon>Actinomycetes</taxon>
        <taxon>Kitasatosporales</taxon>
        <taxon>Streptomycetaceae</taxon>
        <taxon>Streptomyces</taxon>
    </lineage>
</organism>
<dbReference type="RefSeq" id="WP_399616020.1">
    <property type="nucleotide sequence ID" value="NZ_JBITYT010000007.1"/>
</dbReference>
<dbReference type="SUPFAM" id="SSF56801">
    <property type="entry name" value="Acetyl-CoA synthetase-like"/>
    <property type="match status" value="1"/>
</dbReference>
<evidence type="ECO:0000313" key="3">
    <source>
        <dbReference type="Proteomes" id="UP001614391"/>
    </source>
</evidence>
<keyword evidence="3" id="KW-1185">Reference proteome</keyword>
<evidence type="ECO:0000313" key="2">
    <source>
        <dbReference type="EMBL" id="MFI9121121.1"/>
    </source>
</evidence>
<dbReference type="InterPro" id="IPR045851">
    <property type="entry name" value="AMP-bd_C_sf"/>
</dbReference>
<dbReference type="EMBL" id="JBITYT010000007">
    <property type="protein sequence ID" value="MFI9121121.1"/>
    <property type="molecule type" value="Genomic_DNA"/>
</dbReference>
<accession>A0ABW8CU67</accession>
<feature type="domain" description="AMP-binding enzyme C-terminal" evidence="1">
    <location>
        <begin position="2"/>
        <end position="60"/>
    </location>
</feature>
<comment type="caution">
    <text evidence="2">The sequence shown here is derived from an EMBL/GenBank/DDBJ whole genome shotgun (WGS) entry which is preliminary data.</text>
</comment>
<sequence>MVGVPHPGLGEQVAAAVVLRPAPRATPEELREYVEERVAAYEYPRRVWLADTLPLGPSGKILKREIALPAE</sequence>
<dbReference type="Gene3D" id="3.30.300.30">
    <property type="match status" value="1"/>
</dbReference>